<dbReference type="PANTHER" id="PTHR24148:SF64">
    <property type="entry name" value="HETEROKARYON INCOMPATIBILITY DOMAIN-CONTAINING PROTEIN"/>
    <property type="match status" value="1"/>
</dbReference>
<evidence type="ECO:0000313" key="4">
    <source>
        <dbReference type="Proteomes" id="UP000250266"/>
    </source>
</evidence>
<accession>A0A8E2E8F1</accession>
<dbReference type="Pfam" id="PF06985">
    <property type="entry name" value="HET"/>
    <property type="match status" value="1"/>
</dbReference>
<dbReference type="InterPro" id="IPR010730">
    <property type="entry name" value="HET"/>
</dbReference>
<dbReference type="InterPro" id="IPR052895">
    <property type="entry name" value="HetReg/Transcr_Mod"/>
</dbReference>
<keyword evidence="4" id="KW-1185">Reference proteome</keyword>
<reference evidence="3 4" key="1">
    <citation type="journal article" date="2016" name="Nat. Commun.">
        <title>Ectomycorrhizal ecology is imprinted in the genome of the dominant symbiotic fungus Cenococcum geophilum.</title>
        <authorList>
            <consortium name="DOE Joint Genome Institute"/>
            <person name="Peter M."/>
            <person name="Kohler A."/>
            <person name="Ohm R.A."/>
            <person name="Kuo A."/>
            <person name="Krutzmann J."/>
            <person name="Morin E."/>
            <person name="Arend M."/>
            <person name="Barry K.W."/>
            <person name="Binder M."/>
            <person name="Choi C."/>
            <person name="Clum A."/>
            <person name="Copeland A."/>
            <person name="Grisel N."/>
            <person name="Haridas S."/>
            <person name="Kipfer T."/>
            <person name="LaButti K."/>
            <person name="Lindquist E."/>
            <person name="Lipzen A."/>
            <person name="Maire R."/>
            <person name="Meier B."/>
            <person name="Mihaltcheva S."/>
            <person name="Molinier V."/>
            <person name="Murat C."/>
            <person name="Poggeler S."/>
            <person name="Quandt C.A."/>
            <person name="Sperisen C."/>
            <person name="Tritt A."/>
            <person name="Tisserant E."/>
            <person name="Crous P.W."/>
            <person name="Henrissat B."/>
            <person name="Nehls U."/>
            <person name="Egli S."/>
            <person name="Spatafora J.W."/>
            <person name="Grigoriev I.V."/>
            <person name="Martin F.M."/>
        </authorList>
    </citation>
    <scope>NUCLEOTIDE SEQUENCE [LARGE SCALE GENOMIC DNA]</scope>
    <source>
        <strain evidence="3 4">CBS 459.81</strain>
    </source>
</reference>
<feature type="domain" description="Heterokaryon incompatibility" evidence="2">
    <location>
        <begin position="308"/>
        <end position="447"/>
    </location>
</feature>
<feature type="transmembrane region" description="Helical" evidence="1">
    <location>
        <begin position="54"/>
        <end position="72"/>
    </location>
</feature>
<evidence type="ECO:0000256" key="1">
    <source>
        <dbReference type="SAM" id="Phobius"/>
    </source>
</evidence>
<evidence type="ECO:0000313" key="3">
    <source>
        <dbReference type="EMBL" id="OCK79272.1"/>
    </source>
</evidence>
<keyword evidence="1" id="KW-1133">Transmembrane helix</keyword>
<name>A0A8E2E8F1_9PEZI</name>
<keyword evidence="1" id="KW-0472">Membrane</keyword>
<gene>
    <name evidence="3" type="ORF">K432DRAFT_383219</name>
</gene>
<sequence>MGSSLRDVKLSLFPSQLLPDPAIGRRPLVLPELLRGTEAWQPHIPTETLMPLSVAFYLIGGVIVLCLDRLLAIENWRWLLRLHATANLLQSVVKAQRSIGYMAVALAVLQFGLLTPGFGVVKPASSFFVYFAVSYVLSPLEPMVSQIMGYMTDEDSYSSLELNSLRTVAWFAPPVANRLFWTIWQTQWGPYLGSLLLIVVVFVVRNILQRTGKPRDIPLQDHRHVSTPSPFAETFLLPYDLITYCLSRWEISRMESQTKQRRRVISDYNYQSLVGNDFIRLIKVERRHLFGEPQCHLIQIQLQEAPQYEALSYTWDSQTPQFPLQVNGCQLLVTRNVFNFLSWQSSLFRSRLFWIDSVCINQKDESEKSAQLRLMTDIYRGASRVLVWLSPPTSLTEARQLRQAIHSKSYLGYSNSIVRGEDLAISLSALRKMFKHPWFKRGWIIQEVAVAKKVHVLFNGTTISWDTLVHASTALRSDLRTLFQDHGVWSLSRKTHKRDGVTSFDFNQHFHEVEVIESIRSAIQNQQLPSLIKLVWHTSSFKCSDPRDKIFSLYGLAFDAGGLSYRPDYTNDDVVDVYIKVSSAFLQSDDWFFALTTAGRGYQSQSGMAQSTLKSKLPSWVPDFNQDDYWGMRVSFRGDFGSRTTSKPLVLERERQLKLRCVQFDRVKAITSEPFTQPHSITSYYILEILVQQIDGQTREWLAMSRDFARQHCIGHNRSKNVVDQILWETILGDDFPESYANPLLEKLIPGGPRSLEARKFAEQYGLFGNPSNEDQITEDFSDRSLTSQEKFTVLQYLHTRIATNLVGKRLCVTSKGSLALVPPLSEPDDMLVHVQGGNMPLALRNTGDENAFVQLIGSCYIHGVEDEPLSASKWDEWTLH</sequence>
<protein>
    <submittedName>
        <fullName evidence="3">HET-domain-containing protein</fullName>
    </submittedName>
</protein>
<keyword evidence="1" id="KW-0812">Transmembrane</keyword>
<dbReference type="Pfam" id="PF26639">
    <property type="entry name" value="Het-6_barrel"/>
    <property type="match status" value="1"/>
</dbReference>
<dbReference type="PANTHER" id="PTHR24148">
    <property type="entry name" value="ANKYRIN REPEAT DOMAIN-CONTAINING PROTEIN 39 HOMOLOG-RELATED"/>
    <property type="match status" value="1"/>
</dbReference>
<dbReference type="EMBL" id="KV745014">
    <property type="protein sequence ID" value="OCK79272.1"/>
    <property type="molecule type" value="Genomic_DNA"/>
</dbReference>
<organism evidence="3 4">
    <name type="scientific">Lepidopterella palustris CBS 459.81</name>
    <dbReference type="NCBI Taxonomy" id="1314670"/>
    <lineage>
        <taxon>Eukaryota</taxon>
        <taxon>Fungi</taxon>
        <taxon>Dikarya</taxon>
        <taxon>Ascomycota</taxon>
        <taxon>Pezizomycotina</taxon>
        <taxon>Dothideomycetes</taxon>
        <taxon>Pleosporomycetidae</taxon>
        <taxon>Mytilinidiales</taxon>
        <taxon>Argynnaceae</taxon>
        <taxon>Lepidopterella</taxon>
    </lineage>
</organism>
<dbReference type="Proteomes" id="UP000250266">
    <property type="component" value="Unassembled WGS sequence"/>
</dbReference>
<dbReference type="AlphaFoldDB" id="A0A8E2E8F1"/>
<feature type="transmembrane region" description="Helical" evidence="1">
    <location>
        <begin position="99"/>
        <end position="121"/>
    </location>
</feature>
<evidence type="ECO:0000259" key="2">
    <source>
        <dbReference type="Pfam" id="PF06985"/>
    </source>
</evidence>
<dbReference type="OrthoDB" id="3548654at2759"/>
<proteinExistence type="predicted"/>